<dbReference type="EMBL" id="JAULUE010002054">
    <property type="protein sequence ID" value="KAK5894501.1"/>
    <property type="molecule type" value="Genomic_DNA"/>
</dbReference>
<dbReference type="AlphaFoldDB" id="A0AAN8GWY4"/>
<reference evidence="2 3" key="1">
    <citation type="journal article" date="2023" name="Mol. Biol. Evol.">
        <title>Genomics of Secondarily Temperate Adaptation in the Only Non-Antarctic Icefish.</title>
        <authorList>
            <person name="Rivera-Colon A.G."/>
            <person name="Rayamajhi N."/>
            <person name="Minhas B.F."/>
            <person name="Madrigal G."/>
            <person name="Bilyk K.T."/>
            <person name="Yoon V."/>
            <person name="Hune M."/>
            <person name="Gregory S."/>
            <person name="Cheng C.H.C."/>
            <person name="Catchen J.M."/>
        </authorList>
    </citation>
    <scope>NUCLEOTIDE SEQUENCE [LARGE SCALE GENOMIC DNA]</scope>
    <source>
        <strain evidence="2">JC2023a</strain>
    </source>
</reference>
<organism evidence="2 3">
    <name type="scientific">Champsocephalus esox</name>
    <name type="common">pike icefish</name>
    <dbReference type="NCBI Taxonomy" id="159716"/>
    <lineage>
        <taxon>Eukaryota</taxon>
        <taxon>Metazoa</taxon>
        <taxon>Chordata</taxon>
        <taxon>Craniata</taxon>
        <taxon>Vertebrata</taxon>
        <taxon>Euteleostomi</taxon>
        <taxon>Actinopterygii</taxon>
        <taxon>Neopterygii</taxon>
        <taxon>Teleostei</taxon>
        <taxon>Neoteleostei</taxon>
        <taxon>Acanthomorphata</taxon>
        <taxon>Eupercaria</taxon>
        <taxon>Perciformes</taxon>
        <taxon>Notothenioidei</taxon>
        <taxon>Channichthyidae</taxon>
        <taxon>Champsocephalus</taxon>
    </lineage>
</organism>
<accession>A0AAN8GWY4</accession>
<name>A0AAN8GWY4_9TELE</name>
<feature type="region of interest" description="Disordered" evidence="1">
    <location>
        <begin position="76"/>
        <end position="95"/>
    </location>
</feature>
<evidence type="ECO:0000256" key="1">
    <source>
        <dbReference type="SAM" id="MobiDB-lite"/>
    </source>
</evidence>
<evidence type="ECO:0000313" key="3">
    <source>
        <dbReference type="Proteomes" id="UP001335648"/>
    </source>
</evidence>
<dbReference type="Proteomes" id="UP001335648">
    <property type="component" value="Unassembled WGS sequence"/>
</dbReference>
<protein>
    <submittedName>
        <fullName evidence="2">Uncharacterized protein</fullName>
    </submittedName>
</protein>
<gene>
    <name evidence="2" type="ORF">CesoFtcFv8_011184</name>
</gene>
<evidence type="ECO:0000313" key="2">
    <source>
        <dbReference type="EMBL" id="KAK5894501.1"/>
    </source>
</evidence>
<sequence length="95" mass="10099">MSTNQAPSTELSAAMLPGLSQVRVKDTHLSLQSEGRRTGVGKGIRREEIQECTAGQLPWQVDEVRITRAGVGVINAQGNTQEGKQDNKSAAGPPC</sequence>
<proteinExistence type="predicted"/>
<keyword evidence="3" id="KW-1185">Reference proteome</keyword>
<comment type="caution">
    <text evidence="2">The sequence shown here is derived from an EMBL/GenBank/DDBJ whole genome shotgun (WGS) entry which is preliminary data.</text>
</comment>